<organism evidence="1 2">
    <name type="scientific">Streptomyces xiangluensis</name>
    <dbReference type="NCBI Taxonomy" id="2665720"/>
    <lineage>
        <taxon>Bacteria</taxon>
        <taxon>Bacillati</taxon>
        <taxon>Actinomycetota</taxon>
        <taxon>Actinomycetes</taxon>
        <taxon>Kitasatosporales</taxon>
        <taxon>Streptomycetaceae</taxon>
        <taxon>Streptomyces</taxon>
    </lineage>
</organism>
<accession>A0ABV8YUA5</accession>
<evidence type="ECO:0000313" key="2">
    <source>
        <dbReference type="Proteomes" id="UP001596012"/>
    </source>
</evidence>
<protein>
    <submittedName>
        <fullName evidence="1">Uncharacterized protein</fullName>
    </submittedName>
</protein>
<comment type="caution">
    <text evidence="1">The sequence shown here is derived from an EMBL/GenBank/DDBJ whole genome shotgun (WGS) entry which is preliminary data.</text>
</comment>
<evidence type="ECO:0000313" key="1">
    <source>
        <dbReference type="EMBL" id="MFC4467463.1"/>
    </source>
</evidence>
<keyword evidence="2" id="KW-1185">Reference proteome</keyword>
<reference evidence="2" key="1">
    <citation type="journal article" date="2019" name="Int. J. Syst. Evol. Microbiol.">
        <title>The Global Catalogue of Microorganisms (GCM) 10K type strain sequencing project: providing services to taxonomists for standard genome sequencing and annotation.</title>
        <authorList>
            <consortium name="The Broad Institute Genomics Platform"/>
            <consortium name="The Broad Institute Genome Sequencing Center for Infectious Disease"/>
            <person name="Wu L."/>
            <person name="Ma J."/>
        </authorList>
    </citation>
    <scope>NUCLEOTIDE SEQUENCE [LARGE SCALE GENOMIC DNA]</scope>
    <source>
        <strain evidence="2">DT43</strain>
    </source>
</reference>
<gene>
    <name evidence="1" type="ORF">ACFPH6_23530</name>
</gene>
<proteinExistence type="predicted"/>
<dbReference type="Proteomes" id="UP001596012">
    <property type="component" value="Unassembled WGS sequence"/>
</dbReference>
<sequence>MLALLASREPRPLYLLLRTATLALLDEPLLRAFRYTRRSPATRASVRRAVRLRRSAVRLMPPRRAPHYVRQNWEIKGSPSGYRWRNWAPARSAA</sequence>
<dbReference type="RefSeq" id="WP_386344799.1">
    <property type="nucleotide sequence ID" value="NZ_JBHSFG010000039.1"/>
</dbReference>
<name>A0ABV8YUA5_9ACTN</name>
<dbReference type="EMBL" id="JBHSFG010000039">
    <property type="protein sequence ID" value="MFC4467463.1"/>
    <property type="molecule type" value="Genomic_DNA"/>
</dbReference>